<evidence type="ECO:0000256" key="2">
    <source>
        <dbReference type="ARBA" id="ARBA00022679"/>
    </source>
</evidence>
<keyword evidence="14" id="KW-1185">Reference proteome</keyword>
<dbReference type="InterPro" id="IPR008656">
    <property type="entry name" value="Inositol_tetrakis-P_1-kinase"/>
</dbReference>
<dbReference type="Gene3D" id="3.30.1490.220">
    <property type="match status" value="1"/>
</dbReference>
<evidence type="ECO:0000256" key="7">
    <source>
        <dbReference type="ARBA" id="ARBA00022842"/>
    </source>
</evidence>
<dbReference type="GO" id="GO:0005524">
    <property type="term" value="F:ATP binding"/>
    <property type="evidence" value="ECO:0007669"/>
    <property type="project" value="UniProtKB-KW"/>
</dbReference>
<evidence type="ECO:0000256" key="4">
    <source>
        <dbReference type="ARBA" id="ARBA00022741"/>
    </source>
</evidence>
<keyword evidence="3 8" id="KW-0479">Metal-binding</keyword>
<evidence type="ECO:0000256" key="8">
    <source>
        <dbReference type="PIRNR" id="PIRNR038186"/>
    </source>
</evidence>
<dbReference type="SUPFAM" id="SSF56059">
    <property type="entry name" value="Glutathione synthetase ATP-binding domain-like"/>
    <property type="match status" value="1"/>
</dbReference>
<feature type="binding site" evidence="10">
    <location>
        <position position="298"/>
    </location>
    <ligand>
        <name>Mg(2+)</name>
        <dbReference type="ChEBI" id="CHEBI:18420"/>
        <label>2</label>
    </ligand>
</feature>
<keyword evidence="6 8" id="KW-0067">ATP-binding</keyword>
<dbReference type="Pfam" id="PF17927">
    <property type="entry name" value="Ins134_P3_kin_N"/>
    <property type="match status" value="1"/>
</dbReference>
<evidence type="ECO:0000313" key="14">
    <source>
        <dbReference type="Proteomes" id="UP000594262"/>
    </source>
</evidence>
<feature type="binding site" evidence="10">
    <location>
        <position position="300"/>
    </location>
    <ligand>
        <name>Mg(2+)</name>
        <dbReference type="ChEBI" id="CHEBI:18420"/>
        <label>2</label>
    </ligand>
</feature>
<feature type="binding site" evidence="9">
    <location>
        <position position="304"/>
    </location>
    <ligand>
        <name>1D-myo-inositol 1,3,4-trisphosphate</name>
        <dbReference type="ChEBI" id="CHEBI:58414"/>
    </ligand>
</feature>
<accession>A0A7M5UBK1</accession>
<protein>
    <recommendedName>
        <fullName evidence="8">Inositol-tetrakisphosphate 1-kinase</fullName>
        <ecNumber evidence="8">2.7.1.134</ecNumber>
    </recommendedName>
</protein>
<evidence type="ECO:0000256" key="1">
    <source>
        <dbReference type="ARBA" id="ARBA00009601"/>
    </source>
</evidence>
<dbReference type="Proteomes" id="UP000594262">
    <property type="component" value="Unplaced"/>
</dbReference>
<comment type="similarity">
    <text evidence="1 8">Belongs to the ITPK1 family.</text>
</comment>
<comment type="function">
    <text evidence="8">Kinase that can phosphorylate various inositol polyphosphate such as Ins(3,4,5,6)P4 or Ins(1,3,4)P3.</text>
</comment>
<dbReference type="Gene3D" id="3.40.50.11370">
    <property type="match status" value="1"/>
</dbReference>
<evidence type="ECO:0000259" key="12">
    <source>
        <dbReference type="Pfam" id="PF17927"/>
    </source>
</evidence>
<dbReference type="OrthoDB" id="25308at2759"/>
<comment type="cofactor">
    <cofactor evidence="8 10">
        <name>Mg(2+)</name>
        <dbReference type="ChEBI" id="CHEBI:18420"/>
    </cofactor>
    <text evidence="8 10">Binds 2 magnesium ions per subunit.</text>
</comment>
<dbReference type="PANTHER" id="PTHR14217">
    <property type="entry name" value="INOSITOL-TETRAKISPHOSPHATE 1-KINASE"/>
    <property type="match status" value="1"/>
</dbReference>
<feature type="domain" description="Inositol 1,3,4-trisphosphate 5/6-kinase ATP-grasp" evidence="11">
    <location>
        <begin position="118"/>
        <end position="318"/>
    </location>
</feature>
<feature type="binding site" evidence="10">
    <location>
        <position position="298"/>
    </location>
    <ligand>
        <name>Mg(2+)</name>
        <dbReference type="ChEBI" id="CHEBI:18420"/>
        <label>1</label>
    </ligand>
</feature>
<feature type="binding site" evidence="9">
    <location>
        <position position="194"/>
    </location>
    <ligand>
        <name>ATP</name>
        <dbReference type="ChEBI" id="CHEBI:30616"/>
    </ligand>
</feature>
<feature type="binding site" evidence="9">
    <location>
        <position position="162"/>
    </location>
    <ligand>
        <name>1D-myo-inositol 1,3,4-trisphosphate</name>
        <dbReference type="ChEBI" id="CHEBI:58414"/>
    </ligand>
</feature>
<proteinExistence type="inferred from homology"/>
<evidence type="ECO:0000256" key="6">
    <source>
        <dbReference type="ARBA" id="ARBA00022840"/>
    </source>
</evidence>
<feature type="binding site" evidence="9">
    <location>
        <position position="56"/>
    </location>
    <ligand>
        <name>1D-myo-inositol 1,3,4-trisphosphate</name>
        <dbReference type="ChEBI" id="CHEBI:58414"/>
    </ligand>
</feature>
<evidence type="ECO:0000256" key="5">
    <source>
        <dbReference type="ARBA" id="ARBA00022777"/>
    </source>
</evidence>
<feature type="binding site" evidence="9">
    <location>
        <position position="300"/>
    </location>
    <ligand>
        <name>1D-myo-inositol 1,3,4-trisphosphate</name>
        <dbReference type="ChEBI" id="CHEBI:58414"/>
    </ligand>
</feature>
<keyword evidence="5 8" id="KW-0418">Kinase</keyword>
<dbReference type="GO" id="GO:0052726">
    <property type="term" value="F:inositol-1,3,4-trisphosphate 5-kinase activity"/>
    <property type="evidence" value="ECO:0007669"/>
    <property type="project" value="InterPro"/>
</dbReference>
<dbReference type="GeneID" id="136801413"/>
<feature type="binding site" evidence="10">
    <location>
        <position position="284"/>
    </location>
    <ligand>
        <name>Mg(2+)</name>
        <dbReference type="ChEBI" id="CHEBI:18420"/>
        <label>1</label>
    </ligand>
</feature>
<dbReference type="PIRSF" id="PIRSF038186">
    <property type="entry name" value="ITPK"/>
    <property type="match status" value="1"/>
</dbReference>
<comment type="subunit">
    <text evidence="8">Monomer.</text>
</comment>
<feature type="binding site" evidence="9">
    <location>
        <begin position="183"/>
        <end position="194"/>
    </location>
    <ligand>
        <name>ATP</name>
        <dbReference type="ChEBI" id="CHEBI:30616"/>
    </ligand>
</feature>
<dbReference type="InterPro" id="IPR040464">
    <property type="entry name" value="InsP(3)kin_ATP-grasp"/>
</dbReference>
<evidence type="ECO:0000256" key="3">
    <source>
        <dbReference type="ARBA" id="ARBA00022723"/>
    </source>
</evidence>
<dbReference type="InterPro" id="IPR041429">
    <property type="entry name" value="ITPK1_N"/>
</dbReference>
<dbReference type="Gene3D" id="3.30.470.20">
    <property type="entry name" value="ATP-grasp fold, B domain"/>
    <property type="match status" value="1"/>
</dbReference>
<keyword evidence="2 8" id="KW-0808">Transferase</keyword>
<keyword evidence="7 8" id="KW-0460">Magnesium</keyword>
<sequence length="331" mass="38054">MIPLRVGVCFIELTRRKLRLPESLQELCLDHSIEFVVIDMNKSLDEQGPFDVIIHKVLEWYNQGEDVGEAKLKKLLMHAQANPKLVLLDSVQKTYELADRLHSMEILKQCEFSLNGVEVFVPRFAFVEKTDSENVMAIVNKHSLSFPLITKPPLTRFDAEAHDMSIIFSEHSIGDVMSPCVIQEFINHGSKLYKIANADRSHYICERPSVKNLEAGCEQTVYFDSMTVSKVNIHNKDLHDIDPNRQKFRTYIEDQSQCVLDQQIISELLRRIVKYSGLYFFGVDIIIDQETGNYGIIDLNYMPSYNGALDLFAKDLFDKLKEIDSARIMAK</sequence>
<feature type="binding site" evidence="9">
    <location>
        <position position="209"/>
    </location>
    <ligand>
        <name>ATP</name>
        <dbReference type="ChEBI" id="CHEBI:30616"/>
    </ligand>
</feature>
<dbReference type="GO" id="GO:0052725">
    <property type="term" value="F:inositol-1,3,4-trisphosphate 6-kinase activity"/>
    <property type="evidence" value="ECO:0007669"/>
    <property type="project" value="InterPro"/>
</dbReference>
<feature type="domain" description="Inositol-tetrakisphosphate 1-kinase N-terminal" evidence="12">
    <location>
        <begin position="20"/>
        <end position="89"/>
    </location>
</feature>
<dbReference type="GO" id="GO:0047325">
    <property type="term" value="F:inositol-3,4,5,6-tetrakisphosphate 1-kinase activity"/>
    <property type="evidence" value="ECO:0007669"/>
    <property type="project" value="UniProtKB-EC"/>
</dbReference>
<dbReference type="GO" id="GO:0000287">
    <property type="term" value="F:magnesium ion binding"/>
    <property type="evidence" value="ECO:0007669"/>
    <property type="project" value="InterPro"/>
</dbReference>
<keyword evidence="4 8" id="KW-0547">Nucleotide-binding</keyword>
<name>A0A7M5UBK1_9CNID</name>
<dbReference type="GO" id="GO:0032957">
    <property type="term" value="P:inositol trisphosphate metabolic process"/>
    <property type="evidence" value="ECO:0007669"/>
    <property type="project" value="InterPro"/>
</dbReference>
<evidence type="ECO:0000256" key="9">
    <source>
        <dbReference type="PIRSR" id="PIRSR038186-1"/>
    </source>
</evidence>
<evidence type="ECO:0000256" key="10">
    <source>
        <dbReference type="PIRSR" id="PIRSR038186-2"/>
    </source>
</evidence>
<dbReference type="AlphaFoldDB" id="A0A7M5UBK1"/>
<dbReference type="GO" id="GO:0005737">
    <property type="term" value="C:cytoplasm"/>
    <property type="evidence" value="ECO:0007669"/>
    <property type="project" value="TreeGrafter"/>
</dbReference>
<dbReference type="EnsemblMetazoa" id="CLYHEMT008617.1">
    <property type="protein sequence ID" value="CLYHEMP008617.1"/>
    <property type="gene ID" value="CLYHEMG008617"/>
</dbReference>
<comment type="catalytic activity">
    <reaction evidence="8">
        <text>1D-myo-inositol 3,4,5,6-tetrakisphosphate + ATP = 1D-myo-inositol 1,3,4,5,6-pentakisphosphate + ADP + H(+)</text>
        <dbReference type="Rhea" id="RHEA:12452"/>
        <dbReference type="ChEBI" id="CHEBI:15378"/>
        <dbReference type="ChEBI" id="CHEBI:30616"/>
        <dbReference type="ChEBI" id="CHEBI:57539"/>
        <dbReference type="ChEBI" id="CHEBI:57733"/>
        <dbReference type="ChEBI" id="CHEBI:456216"/>
        <dbReference type="EC" id="2.7.1.134"/>
    </reaction>
</comment>
<evidence type="ECO:0000313" key="13">
    <source>
        <dbReference type="EnsemblMetazoa" id="CLYHEMP008617.1"/>
    </source>
</evidence>
<dbReference type="Pfam" id="PF05770">
    <property type="entry name" value="Ins134_P3_kin"/>
    <property type="match status" value="1"/>
</dbReference>
<dbReference type="EC" id="2.7.1.134" evidence="8"/>
<dbReference type="RefSeq" id="XP_066914151.1">
    <property type="nucleotide sequence ID" value="XM_067058050.1"/>
</dbReference>
<feature type="binding site" evidence="9">
    <location>
        <position position="100"/>
    </location>
    <ligand>
        <name>ATP</name>
        <dbReference type="ChEBI" id="CHEBI:30616"/>
    </ligand>
</feature>
<feature type="binding site" evidence="9">
    <location>
        <position position="151"/>
    </location>
    <ligand>
        <name>ATP</name>
        <dbReference type="ChEBI" id="CHEBI:30616"/>
    </ligand>
</feature>
<reference evidence="13" key="1">
    <citation type="submission" date="2021-01" db="UniProtKB">
        <authorList>
            <consortium name="EnsemblMetazoa"/>
        </authorList>
    </citation>
    <scope>IDENTIFICATION</scope>
</reference>
<dbReference type="PANTHER" id="PTHR14217:SF1">
    <property type="entry name" value="INOSITOL-TETRAKISPHOSPHATE 1-KINASE"/>
    <property type="match status" value="1"/>
</dbReference>
<organism evidence="13 14">
    <name type="scientific">Clytia hemisphaerica</name>
    <dbReference type="NCBI Taxonomy" id="252671"/>
    <lineage>
        <taxon>Eukaryota</taxon>
        <taxon>Metazoa</taxon>
        <taxon>Cnidaria</taxon>
        <taxon>Hydrozoa</taxon>
        <taxon>Hydroidolina</taxon>
        <taxon>Leptothecata</taxon>
        <taxon>Obeliida</taxon>
        <taxon>Clytiidae</taxon>
        <taxon>Clytia</taxon>
    </lineage>
</organism>
<evidence type="ECO:0000259" key="11">
    <source>
        <dbReference type="Pfam" id="PF05770"/>
    </source>
</evidence>